<dbReference type="InterPro" id="IPR029058">
    <property type="entry name" value="AB_hydrolase_fold"/>
</dbReference>
<evidence type="ECO:0000313" key="5">
    <source>
        <dbReference type="Proteomes" id="UP000033483"/>
    </source>
</evidence>
<evidence type="ECO:0000313" key="4">
    <source>
        <dbReference type="EMBL" id="KKA25959.1"/>
    </source>
</evidence>
<feature type="domain" description="AB hydrolase-1" evidence="3">
    <location>
        <begin position="77"/>
        <end position="173"/>
    </location>
</feature>
<keyword evidence="2" id="KW-0378">Hydrolase</keyword>
<dbReference type="Pfam" id="PF00561">
    <property type="entry name" value="Abhydrolase_1"/>
    <property type="match status" value="1"/>
</dbReference>
<organism evidence="4 5">
    <name type="scientific">Thielaviopsis punctulata</name>
    <dbReference type="NCBI Taxonomy" id="72032"/>
    <lineage>
        <taxon>Eukaryota</taxon>
        <taxon>Fungi</taxon>
        <taxon>Dikarya</taxon>
        <taxon>Ascomycota</taxon>
        <taxon>Pezizomycotina</taxon>
        <taxon>Sordariomycetes</taxon>
        <taxon>Hypocreomycetidae</taxon>
        <taxon>Microascales</taxon>
        <taxon>Ceratocystidaceae</taxon>
        <taxon>Thielaviopsis</taxon>
    </lineage>
</organism>
<evidence type="ECO:0000256" key="1">
    <source>
        <dbReference type="ARBA" id="ARBA00008645"/>
    </source>
</evidence>
<comment type="caution">
    <text evidence="4">The sequence shown here is derived from an EMBL/GenBank/DDBJ whole genome shotgun (WGS) entry which is preliminary data.</text>
</comment>
<gene>
    <name evidence="4" type="ORF">TD95_002143</name>
</gene>
<dbReference type="SUPFAM" id="SSF53474">
    <property type="entry name" value="alpha/beta-Hydrolases"/>
    <property type="match status" value="1"/>
</dbReference>
<reference evidence="4 5" key="1">
    <citation type="submission" date="2015-03" db="EMBL/GenBank/DDBJ databases">
        <authorList>
            <person name="Radwan O."/>
            <person name="Al-Naeli F.A."/>
            <person name="Rendon G.A."/>
            <person name="Fields C."/>
        </authorList>
    </citation>
    <scope>NUCLEOTIDE SEQUENCE [LARGE SCALE GENOMIC DNA]</scope>
    <source>
        <strain evidence="4">CR-DP1</strain>
    </source>
</reference>
<name>A0A0F4Z5Y4_9PEZI</name>
<dbReference type="Proteomes" id="UP000033483">
    <property type="component" value="Unassembled WGS sequence"/>
</dbReference>
<dbReference type="InterPro" id="IPR000073">
    <property type="entry name" value="AB_hydrolase_1"/>
</dbReference>
<dbReference type="PANTHER" id="PTHR46118:SF4">
    <property type="entry name" value="PROTEIN ABHD11"/>
    <property type="match status" value="1"/>
</dbReference>
<protein>
    <recommendedName>
        <fullName evidence="3">AB hydrolase-1 domain-containing protein</fullName>
    </recommendedName>
</protein>
<dbReference type="OrthoDB" id="8119704at2759"/>
<dbReference type="EMBL" id="LAEV01002315">
    <property type="protein sequence ID" value="KKA25959.1"/>
    <property type="molecule type" value="Genomic_DNA"/>
</dbReference>
<comment type="similarity">
    <text evidence="1">Belongs to the AB hydrolase superfamily.</text>
</comment>
<dbReference type="GO" id="GO:0052689">
    <property type="term" value="F:carboxylic ester hydrolase activity"/>
    <property type="evidence" value="ECO:0007669"/>
    <property type="project" value="TreeGrafter"/>
</dbReference>
<evidence type="ECO:0000256" key="2">
    <source>
        <dbReference type="ARBA" id="ARBA00022801"/>
    </source>
</evidence>
<dbReference type="PANTHER" id="PTHR46118">
    <property type="entry name" value="PROTEIN ABHD11"/>
    <property type="match status" value="1"/>
</dbReference>
<proteinExistence type="inferred from homology"/>
<accession>A0A0F4Z5Y4</accession>
<keyword evidence="5" id="KW-1185">Reference proteome</keyword>
<dbReference type="GO" id="GO:0005739">
    <property type="term" value="C:mitochondrion"/>
    <property type="evidence" value="ECO:0007669"/>
    <property type="project" value="TreeGrafter"/>
</dbReference>
<dbReference type="Gene3D" id="3.40.50.1820">
    <property type="entry name" value="alpha/beta hydrolase"/>
    <property type="match status" value="1"/>
</dbReference>
<dbReference type="AlphaFoldDB" id="A0A0F4Z5Y4"/>
<sequence>MTFLLSSRRAAAFYAPQHFRAAASFRHYATRTTASSPSSSSGAAAQEIPTAFNNIPTVQLSFEIHHPPNPLSEAPRPIVFMHGLFGCKKNNRTISNYRILETNATLQDLRNHGDSPHAQRHDYLSLAADVYAFITHLQMDKPTIIGHSMGAKTAMTLALAAPNAITDVIPVDNSPLDQALGSDFGKYIQIMELIERSNVMTRSAADKILEPYEPSLPIRQFLLQNLFRPTHDAPFKFRNPLGVLAKNLSHMGDFPFKDPMTTRFKKPALFVRGTKSTYVPDEVIPLIGDFFPLFRMVDIEAGHWVISENPAAFKDAVVAFLTREDSDSN</sequence>
<evidence type="ECO:0000259" key="3">
    <source>
        <dbReference type="Pfam" id="PF00561"/>
    </source>
</evidence>